<comment type="caution">
    <text evidence="1">The sequence shown here is derived from an EMBL/GenBank/DDBJ whole genome shotgun (WGS) entry which is preliminary data.</text>
</comment>
<proteinExistence type="predicted"/>
<accession>A0ACB0IWM4</accession>
<gene>
    <name evidence="1" type="ORF">MILVUS5_LOCUS7172</name>
</gene>
<name>A0ACB0IWM4_TRIPR</name>
<keyword evidence="2" id="KW-1185">Reference proteome</keyword>
<reference evidence="1" key="1">
    <citation type="submission" date="2023-10" db="EMBL/GenBank/DDBJ databases">
        <authorList>
            <person name="Rodriguez Cubillos JULIANA M."/>
            <person name="De Vega J."/>
        </authorList>
    </citation>
    <scope>NUCLEOTIDE SEQUENCE</scope>
</reference>
<organism evidence="1 2">
    <name type="scientific">Trifolium pratense</name>
    <name type="common">Red clover</name>
    <dbReference type="NCBI Taxonomy" id="57577"/>
    <lineage>
        <taxon>Eukaryota</taxon>
        <taxon>Viridiplantae</taxon>
        <taxon>Streptophyta</taxon>
        <taxon>Embryophyta</taxon>
        <taxon>Tracheophyta</taxon>
        <taxon>Spermatophyta</taxon>
        <taxon>Magnoliopsida</taxon>
        <taxon>eudicotyledons</taxon>
        <taxon>Gunneridae</taxon>
        <taxon>Pentapetalae</taxon>
        <taxon>rosids</taxon>
        <taxon>fabids</taxon>
        <taxon>Fabales</taxon>
        <taxon>Fabaceae</taxon>
        <taxon>Papilionoideae</taxon>
        <taxon>50 kb inversion clade</taxon>
        <taxon>NPAAA clade</taxon>
        <taxon>Hologalegina</taxon>
        <taxon>IRL clade</taxon>
        <taxon>Trifolieae</taxon>
        <taxon>Trifolium</taxon>
    </lineage>
</organism>
<dbReference type="EMBL" id="CASHSV030000013">
    <property type="protein sequence ID" value="CAJ2636709.1"/>
    <property type="molecule type" value="Genomic_DNA"/>
</dbReference>
<evidence type="ECO:0000313" key="2">
    <source>
        <dbReference type="Proteomes" id="UP001177021"/>
    </source>
</evidence>
<evidence type="ECO:0000313" key="1">
    <source>
        <dbReference type="EMBL" id="CAJ2636709.1"/>
    </source>
</evidence>
<dbReference type="Proteomes" id="UP001177021">
    <property type="component" value="Unassembled WGS sequence"/>
</dbReference>
<protein>
    <submittedName>
        <fullName evidence="1">Uncharacterized protein</fullName>
    </submittedName>
</protein>
<sequence length="478" mass="55001">MELPPKKKQRQSTAPSPPIFIPDELVTEILSFLSVKTIAQFRCVNKSWKTLISDQNFTKMHLKKSSQNPHFILSIPGYPIYSVISLPVLRLLEDPFLTVVEGYTYHHLNIEICVVGSCNGLVCLLCGSVVRKRVKYWFRIWNPATKTISGKLGFFRNDSRLLGAFKFNFGFDYVTGTYKVVSFRVERDELKMNGVLWRYQVRIFNLGDNCWRNIQDFPLVPLSWNDGALLSGTVNWLALREDFVSIRVGGKLKIPISHVDQFVIVSLDLSTETYKEILLPSSGFDEVPCVEPSLRILMDCLCFSHDVKGTEFVIWQMKEFGVQESWSQLFRIEYFNLRMRNIPNYNELDFVGLMECDTPLLPMCVSKNGDTLILTKVADGRVIMYDRRDKGVEITTRVPKQICLFSAIDYVESLVSTPWKSEDIEAEAEAGEQEEEDEEEEGWYLSSSEDEDQLSDIDLEVDEWDDILSEDEDELSDI</sequence>